<reference evidence="1 2" key="1">
    <citation type="submission" date="2007-06" db="EMBL/GenBank/DDBJ databases">
        <title>The Genome Sequence of Coccidioides posadasii RMSCC_3488.</title>
        <authorList>
            <consortium name="Coccidioides Genome Resources Consortium"/>
            <consortium name="The Broad Institute Genome Sequencing Platform"/>
            <person name="Henn M.R."/>
            <person name="Sykes S."/>
            <person name="Young S."/>
            <person name="Jaffe D."/>
            <person name="Berlin A."/>
            <person name="Alvarez P."/>
            <person name="Butler J."/>
            <person name="Gnerre S."/>
            <person name="Grabherr M."/>
            <person name="Mauceli E."/>
            <person name="Brockman W."/>
            <person name="Kodira C."/>
            <person name="Alvarado L."/>
            <person name="Zeng Q."/>
            <person name="Crawford M."/>
            <person name="Antoine C."/>
            <person name="Devon K."/>
            <person name="Galgiani J."/>
            <person name="Orsborn K."/>
            <person name="Lewis M.L."/>
            <person name="Nusbaum C."/>
            <person name="Galagan J."/>
            <person name="Birren B."/>
        </authorList>
    </citation>
    <scope>NUCLEOTIDE SEQUENCE [LARGE SCALE GENOMIC DNA]</scope>
    <source>
        <strain evidence="1 2">RMSCC 3488</strain>
    </source>
</reference>
<evidence type="ECO:0000313" key="2">
    <source>
        <dbReference type="Proteomes" id="UP000054567"/>
    </source>
</evidence>
<evidence type="ECO:0000313" key="1">
    <source>
        <dbReference type="EMBL" id="KMM70371.1"/>
    </source>
</evidence>
<name>A0A0J6FBG8_COCPO</name>
<sequence>MNGGIGKNSSRQHRARDIPEIRQLTRCKAHGNRGAPLTPLPFPRNTKLRFRRALDVQKEVEGLGIQGLGGDPSIDMSKTSGYMLYPRVKRSFMGPNLKRDSMSGLGEVAE</sequence>
<reference evidence="2" key="2">
    <citation type="journal article" date="2009" name="Genome Res.">
        <title>Comparative genomic analyses of the human fungal pathogens Coccidioides and their relatives.</title>
        <authorList>
            <person name="Sharpton T.J."/>
            <person name="Stajich J.E."/>
            <person name="Rounsley S.D."/>
            <person name="Gardner M.J."/>
            <person name="Wortman J.R."/>
            <person name="Jordar V.S."/>
            <person name="Maiti R."/>
            <person name="Kodira C.D."/>
            <person name="Neafsey D.E."/>
            <person name="Zeng Q."/>
            <person name="Hung C.-Y."/>
            <person name="McMahan C."/>
            <person name="Muszewska A."/>
            <person name="Grynberg M."/>
            <person name="Mandel M.A."/>
            <person name="Kellner E.M."/>
            <person name="Barker B.M."/>
            <person name="Galgiani J.N."/>
            <person name="Orbach M.J."/>
            <person name="Kirkland T.N."/>
            <person name="Cole G.T."/>
            <person name="Henn M.R."/>
            <person name="Birren B.W."/>
            <person name="Taylor J.W."/>
        </authorList>
    </citation>
    <scope>NUCLEOTIDE SEQUENCE [LARGE SCALE GENOMIC DNA]</scope>
    <source>
        <strain evidence="2">RMSCC 3488</strain>
    </source>
</reference>
<reference evidence="2" key="3">
    <citation type="journal article" date="2010" name="Genome Res.">
        <title>Population genomic sequencing of Coccidioides fungi reveals recent hybridization and transposon control.</title>
        <authorList>
            <person name="Neafsey D.E."/>
            <person name="Barker B.M."/>
            <person name="Sharpton T.J."/>
            <person name="Stajich J.E."/>
            <person name="Park D.J."/>
            <person name="Whiston E."/>
            <person name="Hung C.-Y."/>
            <person name="McMahan C."/>
            <person name="White J."/>
            <person name="Sykes S."/>
            <person name="Heiman D."/>
            <person name="Young S."/>
            <person name="Zeng Q."/>
            <person name="Abouelleil A."/>
            <person name="Aftuck L."/>
            <person name="Bessette D."/>
            <person name="Brown A."/>
            <person name="FitzGerald M."/>
            <person name="Lui A."/>
            <person name="Macdonald J.P."/>
            <person name="Priest M."/>
            <person name="Orbach M.J."/>
            <person name="Galgiani J.N."/>
            <person name="Kirkland T.N."/>
            <person name="Cole G.T."/>
            <person name="Birren B.W."/>
            <person name="Henn M.R."/>
            <person name="Taylor J.W."/>
            <person name="Rounsley S.D."/>
        </authorList>
    </citation>
    <scope>NUCLEOTIDE SEQUENCE [LARGE SCALE GENOMIC DNA]</scope>
    <source>
        <strain evidence="2">RMSCC 3488</strain>
    </source>
</reference>
<accession>A0A0J6FBG8</accession>
<gene>
    <name evidence="1" type="ORF">CPAG_06683</name>
</gene>
<dbReference type="Proteomes" id="UP000054567">
    <property type="component" value="Unassembled WGS sequence"/>
</dbReference>
<dbReference type="VEuPathDB" id="FungiDB:CPAG_06683"/>
<protein>
    <submittedName>
        <fullName evidence="1">Uncharacterized protein</fullName>
    </submittedName>
</protein>
<organism evidence="1 2">
    <name type="scientific">Coccidioides posadasii RMSCC 3488</name>
    <dbReference type="NCBI Taxonomy" id="454284"/>
    <lineage>
        <taxon>Eukaryota</taxon>
        <taxon>Fungi</taxon>
        <taxon>Dikarya</taxon>
        <taxon>Ascomycota</taxon>
        <taxon>Pezizomycotina</taxon>
        <taxon>Eurotiomycetes</taxon>
        <taxon>Eurotiomycetidae</taxon>
        <taxon>Onygenales</taxon>
        <taxon>Onygenaceae</taxon>
        <taxon>Coccidioides</taxon>
    </lineage>
</organism>
<proteinExistence type="predicted"/>
<dbReference type="EMBL" id="DS268112">
    <property type="protein sequence ID" value="KMM70371.1"/>
    <property type="molecule type" value="Genomic_DNA"/>
</dbReference>
<dbReference type="AlphaFoldDB" id="A0A0J6FBG8"/>